<name>A0A919P5J2_9CELL</name>
<protein>
    <submittedName>
        <fullName evidence="2">Uncharacterized protein</fullName>
    </submittedName>
</protein>
<dbReference type="Proteomes" id="UP000632740">
    <property type="component" value="Unassembled WGS sequence"/>
</dbReference>
<feature type="region of interest" description="Disordered" evidence="1">
    <location>
        <begin position="1"/>
        <end position="22"/>
    </location>
</feature>
<sequence>MLREEGVERAEPDAGADGDVRGAVRLGRDTLECVDRVEDHLDAVRDGRRGERVAAADGPHSHALGAGAPHGRDEFVQIVRV</sequence>
<gene>
    <name evidence="2" type="ORF">Cch01nite_32560</name>
</gene>
<feature type="region of interest" description="Disordered" evidence="1">
    <location>
        <begin position="50"/>
        <end position="69"/>
    </location>
</feature>
<evidence type="ECO:0000256" key="1">
    <source>
        <dbReference type="SAM" id="MobiDB-lite"/>
    </source>
</evidence>
<proteinExistence type="predicted"/>
<dbReference type="EMBL" id="BONK01000012">
    <property type="protein sequence ID" value="GIG22532.1"/>
    <property type="molecule type" value="Genomic_DNA"/>
</dbReference>
<evidence type="ECO:0000313" key="2">
    <source>
        <dbReference type="EMBL" id="GIG22532.1"/>
    </source>
</evidence>
<dbReference type="AlphaFoldDB" id="A0A919P5J2"/>
<comment type="caution">
    <text evidence="2">The sequence shown here is derived from an EMBL/GenBank/DDBJ whole genome shotgun (WGS) entry which is preliminary data.</text>
</comment>
<evidence type="ECO:0000313" key="3">
    <source>
        <dbReference type="Proteomes" id="UP000632740"/>
    </source>
</evidence>
<keyword evidence="3" id="KW-1185">Reference proteome</keyword>
<accession>A0A919P5J2</accession>
<organism evidence="2 3">
    <name type="scientific">Cellulomonas chitinilytica</name>
    <dbReference type="NCBI Taxonomy" id="398759"/>
    <lineage>
        <taxon>Bacteria</taxon>
        <taxon>Bacillati</taxon>
        <taxon>Actinomycetota</taxon>
        <taxon>Actinomycetes</taxon>
        <taxon>Micrococcales</taxon>
        <taxon>Cellulomonadaceae</taxon>
        <taxon>Cellulomonas</taxon>
    </lineage>
</organism>
<reference evidence="2" key="1">
    <citation type="submission" date="2021-01" db="EMBL/GenBank/DDBJ databases">
        <title>Whole genome shotgun sequence of Cellulomonas chitinilytica NBRC 110799.</title>
        <authorList>
            <person name="Komaki H."/>
            <person name="Tamura T."/>
        </authorList>
    </citation>
    <scope>NUCLEOTIDE SEQUENCE</scope>
    <source>
        <strain evidence="2">NBRC 110799</strain>
    </source>
</reference>